<keyword evidence="2" id="KW-1185">Reference proteome</keyword>
<reference evidence="1" key="1">
    <citation type="submission" date="2023-04" db="EMBL/GenBank/DDBJ databases">
        <title>Draft Genome sequencing of Naganishia species isolated from polar environments using Oxford Nanopore Technology.</title>
        <authorList>
            <person name="Leo P."/>
            <person name="Venkateswaran K."/>
        </authorList>
    </citation>
    <scope>NUCLEOTIDE SEQUENCE</scope>
    <source>
        <strain evidence="1">DBVPG 5303</strain>
    </source>
</reference>
<dbReference type="Proteomes" id="UP001234202">
    <property type="component" value="Unassembled WGS sequence"/>
</dbReference>
<proteinExistence type="predicted"/>
<comment type="caution">
    <text evidence="1">The sequence shown here is derived from an EMBL/GenBank/DDBJ whole genome shotgun (WGS) entry which is preliminary data.</text>
</comment>
<organism evidence="1 2">
    <name type="scientific">Naganishia onofrii</name>
    <dbReference type="NCBI Taxonomy" id="1851511"/>
    <lineage>
        <taxon>Eukaryota</taxon>
        <taxon>Fungi</taxon>
        <taxon>Dikarya</taxon>
        <taxon>Basidiomycota</taxon>
        <taxon>Agaricomycotina</taxon>
        <taxon>Tremellomycetes</taxon>
        <taxon>Filobasidiales</taxon>
        <taxon>Filobasidiaceae</taxon>
        <taxon>Naganishia</taxon>
    </lineage>
</organism>
<dbReference type="EMBL" id="JASBWV010000002">
    <property type="protein sequence ID" value="KAJ9127427.1"/>
    <property type="molecule type" value="Genomic_DNA"/>
</dbReference>
<protein>
    <submittedName>
        <fullName evidence="1">Uncharacterized protein</fullName>
    </submittedName>
</protein>
<gene>
    <name evidence="1" type="ORF">QFC24_000835</name>
</gene>
<evidence type="ECO:0000313" key="1">
    <source>
        <dbReference type="EMBL" id="KAJ9127427.1"/>
    </source>
</evidence>
<evidence type="ECO:0000313" key="2">
    <source>
        <dbReference type="Proteomes" id="UP001234202"/>
    </source>
</evidence>
<name>A0ACC2XXC6_9TREE</name>
<accession>A0ACC2XXC6</accession>
<sequence length="758" mass="82115">MTIDNEGHSSAGGNDSPRDSAYTSLSSLMKPKSTPKSPASPKSKGSNGGEQQKLLSPTPIRKGQYNRLYTVSERSEGGSARSSPNSAGRERDGTESHGALTVGDTAGRSRSRSPAPGTQGSKKKVNTKKSVWSIIALTISMGGAQVAWVVELGYGTPYLLDLGLSEQLTSLVWLAGPISGLVAQPLIGAISDSSTSRYRRRYWIVMATIVLVFAGLGLAFTVPIARTLVDIFRGGAADWDPHRQKLAKDMAIGIAVTAFYALDFALNALQASLRNLVLDVTPGEQLQAANAWHGRFNHVGNVVGFAMGSLNLANIPVLNLVGGGQFRKVCIVAILVLILTVWITCWTQEEQEREAEFGAKKSKITDVIATIYEAVRHLPKPVRRVCYVQIAAFMGWFPYLFYSTTWVGEVMATELGHEPDTDEATRAGSLALLIYSCVAIVAGTILPYLAARDHRLLKPETEKVDEAAESDSDDEDRELTRIQEMVRQWKAEAAREGRPLKLPTITIRSFDVYDFLHQPGLAGNCDDRTCRNLLGCIMLGLAAYSSQCSCDGVSIIMEYLKEVDDRGQAGPQQKVAQRQPPSSYRPRSTSPHRPSHARAASTPMGYTPQHTRSPVNERTGLIRSFSTADIEGINETVDYAGTKPAGGTIMGIHNLAIVFPQGNPLMFLLPLQIAIIASIIFKLTDSDEPRGADPNGAAYSGVAWTLRFGGLMALVGALICRKVAPTKTEKVCIILRLLSPERTLRADGVFDVVSFARP</sequence>